<name>A0A941INT4_9ACTN</name>
<keyword evidence="2" id="KW-1185">Reference proteome</keyword>
<proteinExistence type="predicted"/>
<evidence type="ECO:0000313" key="2">
    <source>
        <dbReference type="Proteomes" id="UP000675781"/>
    </source>
</evidence>
<organism evidence="1 2">
    <name type="scientific">Actinospica durhamensis</name>
    <dbReference type="NCBI Taxonomy" id="1508375"/>
    <lineage>
        <taxon>Bacteria</taxon>
        <taxon>Bacillati</taxon>
        <taxon>Actinomycetota</taxon>
        <taxon>Actinomycetes</taxon>
        <taxon>Catenulisporales</taxon>
        <taxon>Actinospicaceae</taxon>
        <taxon>Actinospica</taxon>
    </lineage>
</organism>
<sequence length="144" mass="15430">MTPAGPGPALAPRWVRLPPRRPALRVRASAERLAAAALCSLGAAWVHENHDPGALCPLRRLTGIPCPLCGSTTVFMEAGAGHWSAALTANPLTVLATLLFFAVPLLQLDPIQSWAGLPRAWRLGPLALVLALSWVWQLHRFGLL</sequence>
<evidence type="ECO:0000313" key="1">
    <source>
        <dbReference type="EMBL" id="MBR7834329.1"/>
    </source>
</evidence>
<reference evidence="1" key="1">
    <citation type="submission" date="2021-04" db="EMBL/GenBank/DDBJ databases">
        <title>Genome based classification of Actinospica acidithermotolerans sp. nov., an actinobacterium isolated from an Indonesian hot spring.</title>
        <authorList>
            <person name="Kusuma A.B."/>
            <person name="Putra K.E."/>
            <person name="Nafisah S."/>
            <person name="Loh J."/>
            <person name="Nouioui I."/>
            <person name="Goodfellow M."/>
        </authorList>
    </citation>
    <scope>NUCLEOTIDE SEQUENCE</scope>
    <source>
        <strain evidence="1">CSCA 57</strain>
    </source>
</reference>
<dbReference type="InterPro" id="IPR021215">
    <property type="entry name" value="DUF2752"/>
</dbReference>
<dbReference type="AlphaFoldDB" id="A0A941INT4"/>
<accession>A0A941INT4</accession>
<comment type="caution">
    <text evidence="1">The sequence shown here is derived from an EMBL/GenBank/DDBJ whole genome shotgun (WGS) entry which is preliminary data.</text>
</comment>
<dbReference type="Proteomes" id="UP000675781">
    <property type="component" value="Unassembled WGS sequence"/>
</dbReference>
<gene>
    <name evidence="1" type="ORF">KDL01_13720</name>
</gene>
<protein>
    <submittedName>
        <fullName evidence="1">DUF2752 domain-containing protein</fullName>
    </submittedName>
</protein>
<dbReference type="Pfam" id="PF10825">
    <property type="entry name" value="DUF2752"/>
    <property type="match status" value="1"/>
</dbReference>
<dbReference type="EMBL" id="JAGSOG010000055">
    <property type="protein sequence ID" value="MBR7834329.1"/>
    <property type="molecule type" value="Genomic_DNA"/>
</dbReference>
<dbReference type="RefSeq" id="WP_212528847.1">
    <property type="nucleotide sequence ID" value="NZ_JAGSOG010000055.1"/>
</dbReference>